<dbReference type="EMBL" id="JPOX01000015">
    <property type="protein sequence ID" value="KFX47429.1"/>
    <property type="molecule type" value="Genomic_DNA"/>
</dbReference>
<proteinExistence type="predicted"/>
<evidence type="ECO:0000313" key="2">
    <source>
        <dbReference type="EMBL" id="KFX47429.1"/>
    </source>
</evidence>
<accession>A0A093VBR6</accession>
<dbReference type="AlphaFoldDB" id="A0A093VBR6"/>
<gene>
    <name evidence="2" type="ORF">GQ26_0151460</name>
</gene>
<dbReference type="eggNOG" id="ENOG502SNNS">
    <property type="taxonomic scope" value="Eukaryota"/>
</dbReference>
<organism evidence="2">
    <name type="scientific">Talaromyces marneffei PM1</name>
    <dbReference type="NCBI Taxonomy" id="1077442"/>
    <lineage>
        <taxon>Eukaryota</taxon>
        <taxon>Fungi</taxon>
        <taxon>Dikarya</taxon>
        <taxon>Ascomycota</taxon>
        <taxon>Pezizomycotina</taxon>
        <taxon>Eurotiomycetes</taxon>
        <taxon>Eurotiomycetidae</taxon>
        <taxon>Eurotiales</taxon>
        <taxon>Trichocomaceae</taxon>
        <taxon>Talaromyces</taxon>
        <taxon>Talaromyces sect. Talaromyces</taxon>
    </lineage>
</organism>
<dbReference type="HOGENOM" id="CLU_1143186_0_0_1"/>
<name>A0A093VBR6_TALMA</name>
<reference evidence="2" key="1">
    <citation type="journal article" date="2014" name="PLoS Genet.">
        <title>Signature Gene Expression Reveals Novel Clues to the Molecular Mechanisms of Dimorphic Transition in Penicillium marneffei.</title>
        <authorList>
            <person name="Yang E."/>
            <person name="Wang G."/>
            <person name="Cai J."/>
            <person name="Woo P.C."/>
            <person name="Lau S.K."/>
            <person name="Yuen K.-Y."/>
            <person name="Chow W.-N."/>
            <person name="Lin X."/>
        </authorList>
    </citation>
    <scope>NUCLEOTIDE SEQUENCE [LARGE SCALE GENOMIC DNA]</scope>
    <source>
        <strain evidence="2">PM1</strain>
    </source>
</reference>
<evidence type="ECO:0000256" key="1">
    <source>
        <dbReference type="SAM" id="MobiDB-lite"/>
    </source>
</evidence>
<sequence length="243" mass="26749">MNETAFLLKVHSGPVKRELTTLLQQDIAIYLPNQFNGQYDPYFGLPIALVEIIDGGDTDNTVVVQKELGDTPFQVGSAGLHGCTIVTIVSDKAAYMGHFWEIPSWPSTTREFNERVLNFFSGSGQFGIGPGLNPALFTANDNTRVYIMTPPSTIKTALGNQNVPVAVWKYVRLNYHNPSEEALANTNQRGIALFQFDPNAFGMGNRGWRILYEEMQFLSTDPTPGPDSENGIPPLPPLADNAE</sequence>
<feature type="region of interest" description="Disordered" evidence="1">
    <location>
        <begin position="219"/>
        <end position="243"/>
    </location>
</feature>
<comment type="caution">
    <text evidence="2">The sequence shown here is derived from an EMBL/GenBank/DDBJ whole genome shotgun (WGS) entry which is preliminary data.</text>
</comment>
<protein>
    <submittedName>
        <fullName evidence="2">Uncharacterized protein</fullName>
    </submittedName>
</protein>